<dbReference type="InterPro" id="IPR007867">
    <property type="entry name" value="GMC_OxRtase_C"/>
</dbReference>
<feature type="domain" description="Glucose-methanol-choline oxidoreductase N-terminal" evidence="6">
    <location>
        <begin position="275"/>
        <end position="385"/>
    </location>
</feature>
<dbReference type="STRING" id="1108595.BKX93_01255"/>
<reference evidence="8 9" key="1">
    <citation type="submission" date="2016-10" db="EMBL/GenBank/DDBJ databases">
        <title>Chromobacterium muskegensis sp. nov., an insecticidal bacterium isolated from Sphagnum bogs.</title>
        <authorList>
            <person name="Sparks M.E."/>
            <person name="Blackburn M.B."/>
            <person name="Gundersen-Rindal D.E."/>
            <person name="Mitchell A."/>
            <person name="Farrar R."/>
            <person name="Kuhar D."/>
        </authorList>
    </citation>
    <scope>NUCLEOTIDE SEQUENCE [LARGE SCALE GENOMIC DNA]</scope>
    <source>
        <strain evidence="8 9">21-1</strain>
    </source>
</reference>
<comment type="cofactor">
    <cofactor evidence="1">
        <name>FAD</name>
        <dbReference type="ChEBI" id="CHEBI:57692"/>
    </cofactor>
</comment>
<evidence type="ECO:0000256" key="2">
    <source>
        <dbReference type="ARBA" id="ARBA00010790"/>
    </source>
</evidence>
<evidence type="ECO:0000256" key="1">
    <source>
        <dbReference type="ARBA" id="ARBA00001974"/>
    </source>
</evidence>
<dbReference type="Pfam" id="PF05199">
    <property type="entry name" value="GMC_oxred_C"/>
    <property type="match status" value="1"/>
</dbReference>
<dbReference type="PANTHER" id="PTHR42784:SF1">
    <property type="entry name" value="PYRANOSE 2-OXIDASE"/>
    <property type="match status" value="1"/>
</dbReference>
<protein>
    <recommendedName>
        <fullName evidence="10">Choline dehydrogenase</fullName>
    </recommendedName>
</protein>
<feature type="domain" description="Glucose-methanol-choline oxidoreductase C-terminal" evidence="7">
    <location>
        <begin position="479"/>
        <end position="610"/>
    </location>
</feature>
<dbReference type="KEGG" id="cvc:BKX93_01255"/>
<dbReference type="Proteomes" id="UP000178776">
    <property type="component" value="Chromosome"/>
</dbReference>
<dbReference type="GO" id="GO:0050660">
    <property type="term" value="F:flavin adenine dinucleotide binding"/>
    <property type="evidence" value="ECO:0007669"/>
    <property type="project" value="InterPro"/>
</dbReference>
<dbReference type="GeneID" id="68839854"/>
<keyword evidence="4" id="KW-0274">FAD</keyword>
<evidence type="ECO:0000313" key="9">
    <source>
        <dbReference type="Proteomes" id="UP000178776"/>
    </source>
</evidence>
<evidence type="ECO:0000256" key="3">
    <source>
        <dbReference type="ARBA" id="ARBA00022630"/>
    </source>
</evidence>
<dbReference type="InterPro" id="IPR036188">
    <property type="entry name" value="FAD/NAD-bd_sf"/>
</dbReference>
<dbReference type="AlphaFoldDB" id="A0A1D9LBY3"/>
<organism evidence="8 9">
    <name type="scientific">Chromobacterium vaccinii</name>
    <dbReference type="NCBI Taxonomy" id="1108595"/>
    <lineage>
        <taxon>Bacteria</taxon>
        <taxon>Pseudomonadati</taxon>
        <taxon>Pseudomonadota</taxon>
        <taxon>Betaproteobacteria</taxon>
        <taxon>Neisseriales</taxon>
        <taxon>Chromobacteriaceae</taxon>
        <taxon>Chromobacterium</taxon>
    </lineage>
</organism>
<keyword evidence="5" id="KW-0560">Oxidoreductase</keyword>
<evidence type="ECO:0000259" key="7">
    <source>
        <dbReference type="Pfam" id="PF05199"/>
    </source>
</evidence>
<dbReference type="RefSeq" id="WP_046155843.1">
    <property type="nucleotide sequence ID" value="NZ_CP017707.1"/>
</dbReference>
<dbReference type="Pfam" id="PF13450">
    <property type="entry name" value="NAD_binding_8"/>
    <property type="match status" value="1"/>
</dbReference>
<keyword evidence="3" id="KW-0285">Flavoprotein</keyword>
<evidence type="ECO:0008006" key="10">
    <source>
        <dbReference type="Google" id="ProtNLM"/>
    </source>
</evidence>
<dbReference type="PANTHER" id="PTHR42784">
    <property type="entry name" value="PYRANOSE 2-OXIDASE"/>
    <property type="match status" value="1"/>
</dbReference>
<dbReference type="InterPro" id="IPR000172">
    <property type="entry name" value="GMC_OxRdtase_N"/>
</dbReference>
<name>A0A1D9LBY3_9NEIS</name>
<evidence type="ECO:0000259" key="6">
    <source>
        <dbReference type="Pfam" id="PF00732"/>
    </source>
</evidence>
<gene>
    <name evidence="8" type="ORF">BKX93_01255</name>
</gene>
<proteinExistence type="inferred from homology"/>
<evidence type="ECO:0000256" key="4">
    <source>
        <dbReference type="ARBA" id="ARBA00022827"/>
    </source>
</evidence>
<dbReference type="SUPFAM" id="SSF51905">
    <property type="entry name" value="FAD/NAD(P)-binding domain"/>
    <property type="match status" value="1"/>
</dbReference>
<dbReference type="InterPro" id="IPR051473">
    <property type="entry name" value="P2Ox-like"/>
</dbReference>
<evidence type="ECO:0000313" key="8">
    <source>
        <dbReference type="EMBL" id="AOZ48751.1"/>
    </source>
</evidence>
<dbReference type="Gene3D" id="3.50.50.60">
    <property type="entry name" value="FAD/NAD(P)-binding domain"/>
    <property type="match status" value="2"/>
</dbReference>
<comment type="similarity">
    <text evidence="2">Belongs to the GMC oxidoreductase family.</text>
</comment>
<sequence length="632" mass="69520">MRDQQYDVVIVGTGIAGAVLAKNLTRAGKRVLMLEAGLKAGLELDAEAAFANYQSYLDTFHYKAAPATNGPYPALEDAPAPNVLDITLDIPAEQPGYLVQMGPQAFGSDCLRTPGGTTLHWLGNVPRMLPNDFRMRTLYGRAVDWPISYDDLKPYYELAELEIGVSGDVAAQVGPDMNRSNYGERYVFPMHAIPQSYQDLAWIRNAAGAKVSVDGVDYQVSFVSMPQGRNSNPNPAYGQGDIQWSPATQRFVIEKTRGVYQVVGSTWSPYTGERCEGNASCVPLCPVQAKYNALKTLKQADMNRLVVITQAVASKVLVDPATKQVTGIEYKHYRHPDVGDYATHTAHGTLYVLAANALENAKLLLMSGVANSSDQVGRNLMDHLVMLTWGLFKHEKVYPYRGPGCTTYIPTFRDGAFRSDFAAWISPVDNWGWSWPTNAPGSDVGNGLQAGLFGKELRAYLADRVPRQALLHFECEQLPSPDNRITIDARFKDKLGNPRPVIHYSVSDYERKAFAAAKQASDQIFAQAQIQDFTQYQSDQPDSVQWEGVWYEFWGAGHIVGTHRMGSDAATSVVKPTQQTWDHDNLYLVGCGNMPTLGTSNPTLTLTALAFMAAENIIRQLDATACQGGSHE</sequence>
<accession>A0A1D9LBY3</accession>
<dbReference type="SUPFAM" id="SSF54373">
    <property type="entry name" value="FAD-linked reductases, C-terminal domain"/>
    <property type="match status" value="1"/>
</dbReference>
<dbReference type="EMBL" id="CP017707">
    <property type="protein sequence ID" value="AOZ48751.1"/>
    <property type="molecule type" value="Genomic_DNA"/>
</dbReference>
<dbReference type="Pfam" id="PF00732">
    <property type="entry name" value="GMC_oxred_N"/>
    <property type="match status" value="1"/>
</dbReference>
<dbReference type="GO" id="GO:0016614">
    <property type="term" value="F:oxidoreductase activity, acting on CH-OH group of donors"/>
    <property type="evidence" value="ECO:0007669"/>
    <property type="project" value="InterPro"/>
</dbReference>
<evidence type="ECO:0000256" key="5">
    <source>
        <dbReference type="ARBA" id="ARBA00023002"/>
    </source>
</evidence>